<dbReference type="SMART" id="SM00470">
    <property type="entry name" value="ParB"/>
    <property type="match status" value="1"/>
</dbReference>
<gene>
    <name evidence="3" type="primary">parB_2</name>
    <name evidence="3" type="ORF">ERS852578_02011</name>
</gene>
<dbReference type="AlphaFoldDB" id="A0A173TZQ1"/>
<dbReference type="InterPro" id="IPR036086">
    <property type="entry name" value="ParB/Sulfiredoxin_sf"/>
</dbReference>
<dbReference type="RefSeq" id="WP_055183005.1">
    <property type="nucleotide sequence ID" value="NZ_CYYC01000025.1"/>
</dbReference>
<dbReference type="EMBL" id="CYYC01000025">
    <property type="protein sequence ID" value="CUN07315.1"/>
    <property type="molecule type" value="Genomic_DNA"/>
</dbReference>
<dbReference type="CDD" id="cd16407">
    <property type="entry name" value="ParB_N_like"/>
    <property type="match status" value="1"/>
</dbReference>
<name>A0A173TZQ1_9FIRM</name>
<dbReference type="InterPro" id="IPR004437">
    <property type="entry name" value="ParB/RepB/Spo0J"/>
</dbReference>
<dbReference type="GO" id="GO:0003677">
    <property type="term" value="F:DNA binding"/>
    <property type="evidence" value="ECO:0007669"/>
    <property type="project" value="InterPro"/>
</dbReference>
<dbReference type="SUPFAM" id="SSF109709">
    <property type="entry name" value="KorB DNA-binding domain-like"/>
    <property type="match status" value="1"/>
</dbReference>
<dbReference type="PANTHER" id="PTHR33375:SF1">
    <property type="entry name" value="CHROMOSOME-PARTITIONING PROTEIN PARB-RELATED"/>
    <property type="match status" value="1"/>
</dbReference>
<reference evidence="3 4" key="1">
    <citation type="submission" date="2015-09" db="EMBL/GenBank/DDBJ databases">
        <authorList>
            <consortium name="Pathogen Informatics"/>
        </authorList>
    </citation>
    <scope>NUCLEOTIDE SEQUENCE [LARGE SCALE GENOMIC DNA]</scope>
    <source>
        <strain evidence="3 4">2789STDY5834966</strain>
    </source>
</reference>
<accession>A0A173TZQ1</accession>
<feature type="domain" description="ParB-like N-terminal" evidence="2">
    <location>
        <begin position="27"/>
        <end position="117"/>
    </location>
</feature>
<dbReference type="OrthoDB" id="9771505at2"/>
<dbReference type="PANTHER" id="PTHR33375">
    <property type="entry name" value="CHROMOSOME-PARTITIONING PROTEIN PARB-RELATED"/>
    <property type="match status" value="1"/>
</dbReference>
<evidence type="ECO:0000313" key="3">
    <source>
        <dbReference type="EMBL" id="CUN07315.1"/>
    </source>
</evidence>
<dbReference type="NCBIfam" id="TIGR00180">
    <property type="entry name" value="parB_part"/>
    <property type="match status" value="1"/>
</dbReference>
<dbReference type="InterPro" id="IPR050336">
    <property type="entry name" value="Chromosome_partition/occlusion"/>
</dbReference>
<dbReference type="Gene3D" id="1.10.10.2830">
    <property type="match status" value="1"/>
</dbReference>
<dbReference type="GO" id="GO:0007059">
    <property type="term" value="P:chromosome segregation"/>
    <property type="evidence" value="ECO:0007669"/>
    <property type="project" value="TreeGrafter"/>
</dbReference>
<comment type="similarity">
    <text evidence="1">Belongs to the ParB family.</text>
</comment>
<dbReference type="InterPro" id="IPR003115">
    <property type="entry name" value="ParB_N"/>
</dbReference>
<dbReference type="Gene3D" id="3.90.1530.30">
    <property type="match status" value="1"/>
</dbReference>
<protein>
    <submittedName>
        <fullName evidence="3">Probable chromosome-partitioning protein parB</fullName>
    </submittedName>
</protein>
<organism evidence="3 4">
    <name type="scientific">Anaerobutyricum hallii</name>
    <dbReference type="NCBI Taxonomy" id="39488"/>
    <lineage>
        <taxon>Bacteria</taxon>
        <taxon>Bacillati</taxon>
        <taxon>Bacillota</taxon>
        <taxon>Clostridia</taxon>
        <taxon>Lachnospirales</taxon>
        <taxon>Lachnospiraceae</taxon>
        <taxon>Anaerobutyricum</taxon>
    </lineage>
</organism>
<sequence length="301" mass="34546">MKNRSGEKIKLASIDELLGVVNEESAMEIEISKIHPFKNHPFKVLDDEKMQDLVESVRINGVLTPVLLRMDDNEEYEMVSGHRRMHAAQLAGLTTIPAIVRELSDDDAVIAMVDANIQREELLPSEKAFAYKMKMDAMRRTAGRPTKENPRQNVGNYETADLIGKDNGESGRQVQRYIRLTELIPELLDLVDKKKLQFTVAIDISYIDKEVQEWIYEYISDTGFIKPKQIAALRNQLNDGPINQIQMLSIFNNCVIAKKVSRSLTFSEKKLTKYFPDDYTAKDMEQVIESLLEKWMQEQSC</sequence>
<dbReference type="SUPFAM" id="SSF110849">
    <property type="entry name" value="ParB/Sulfiredoxin"/>
    <property type="match status" value="1"/>
</dbReference>
<dbReference type="GO" id="GO:0005694">
    <property type="term" value="C:chromosome"/>
    <property type="evidence" value="ECO:0007669"/>
    <property type="project" value="TreeGrafter"/>
</dbReference>
<evidence type="ECO:0000256" key="1">
    <source>
        <dbReference type="ARBA" id="ARBA00006295"/>
    </source>
</evidence>
<evidence type="ECO:0000259" key="2">
    <source>
        <dbReference type="SMART" id="SM00470"/>
    </source>
</evidence>
<evidence type="ECO:0000313" key="4">
    <source>
        <dbReference type="Proteomes" id="UP000095390"/>
    </source>
</evidence>
<proteinExistence type="inferred from homology"/>
<dbReference type="Proteomes" id="UP000095390">
    <property type="component" value="Unassembled WGS sequence"/>
</dbReference>
<dbReference type="Pfam" id="PF02195">
    <property type="entry name" value="ParB_N"/>
    <property type="match status" value="1"/>
</dbReference>